<dbReference type="EMBL" id="VXIS01000129">
    <property type="protein sequence ID" value="KAA8902649.1"/>
    <property type="molecule type" value="Genomic_DNA"/>
</dbReference>
<protein>
    <submittedName>
        <fullName evidence="2">Uncharacterized protein</fullName>
    </submittedName>
</protein>
<evidence type="ECO:0000256" key="1">
    <source>
        <dbReference type="SAM" id="SignalP"/>
    </source>
</evidence>
<proteinExistence type="predicted"/>
<reference evidence="2 3" key="1">
    <citation type="submission" date="2019-09" db="EMBL/GenBank/DDBJ databases">
        <title>Draft genome of the ectomycorrhizal ascomycete Sphaerosporella brunnea.</title>
        <authorList>
            <consortium name="DOE Joint Genome Institute"/>
            <person name="Benucci G.M."/>
            <person name="Marozzi G."/>
            <person name="Antonielli L."/>
            <person name="Sanchez S."/>
            <person name="Marco P."/>
            <person name="Wang X."/>
            <person name="Falini L.B."/>
            <person name="Barry K."/>
            <person name="Haridas S."/>
            <person name="Lipzen A."/>
            <person name="Labutti K."/>
            <person name="Grigoriev I.V."/>
            <person name="Murat C."/>
            <person name="Martin F."/>
            <person name="Albertini E."/>
            <person name="Donnini D."/>
            <person name="Bonito G."/>
        </authorList>
    </citation>
    <scope>NUCLEOTIDE SEQUENCE [LARGE SCALE GENOMIC DNA]</scope>
    <source>
        <strain evidence="2 3">Sb_GMNB300</strain>
    </source>
</reference>
<gene>
    <name evidence="2" type="ORF">FN846DRAFT_891429</name>
</gene>
<comment type="caution">
    <text evidence="2">The sequence shown here is derived from an EMBL/GenBank/DDBJ whole genome shotgun (WGS) entry which is preliminary data.</text>
</comment>
<dbReference type="AlphaFoldDB" id="A0A5J5ETI2"/>
<sequence>MPVSRSPSRRCGLGWCLLLGDAEVTDGVADAACDITSGGPWGHLGWRRDALPVAARVSAVRATEDGWGNGRKVVGETGLFNGDRGVLHRSNVHLGWMWGWLARPGCGGQTDVFPAIVDTYRLFVCKFDARAGRCAGRPVKPEISRSA</sequence>
<feature type="signal peptide" evidence="1">
    <location>
        <begin position="1"/>
        <end position="27"/>
    </location>
</feature>
<feature type="chain" id="PRO_5023905966" evidence="1">
    <location>
        <begin position="28"/>
        <end position="147"/>
    </location>
</feature>
<evidence type="ECO:0000313" key="2">
    <source>
        <dbReference type="EMBL" id="KAA8902649.1"/>
    </source>
</evidence>
<accession>A0A5J5ETI2</accession>
<evidence type="ECO:0000313" key="3">
    <source>
        <dbReference type="Proteomes" id="UP000326924"/>
    </source>
</evidence>
<keyword evidence="3" id="KW-1185">Reference proteome</keyword>
<dbReference type="InParanoid" id="A0A5J5ETI2"/>
<keyword evidence="1" id="KW-0732">Signal</keyword>
<name>A0A5J5ETI2_9PEZI</name>
<dbReference type="Proteomes" id="UP000326924">
    <property type="component" value="Unassembled WGS sequence"/>
</dbReference>
<organism evidence="2 3">
    <name type="scientific">Sphaerosporella brunnea</name>
    <dbReference type="NCBI Taxonomy" id="1250544"/>
    <lineage>
        <taxon>Eukaryota</taxon>
        <taxon>Fungi</taxon>
        <taxon>Dikarya</taxon>
        <taxon>Ascomycota</taxon>
        <taxon>Pezizomycotina</taxon>
        <taxon>Pezizomycetes</taxon>
        <taxon>Pezizales</taxon>
        <taxon>Pyronemataceae</taxon>
        <taxon>Sphaerosporella</taxon>
    </lineage>
</organism>